<dbReference type="InterPro" id="IPR036388">
    <property type="entry name" value="WH-like_DNA-bd_sf"/>
</dbReference>
<name>A0A0G0ML28_9BACT</name>
<comment type="caution">
    <text evidence="1">The sequence shown here is derived from an EMBL/GenBank/DDBJ whole genome shotgun (WGS) entry which is preliminary data.</text>
</comment>
<gene>
    <name evidence="1" type="ORF">UT30_C0017G0002</name>
</gene>
<dbReference type="InterPro" id="IPR036390">
    <property type="entry name" value="WH_DNA-bd_sf"/>
</dbReference>
<protein>
    <recommendedName>
        <fullName evidence="3">Winged helix-turn-helix transcriptional regulator</fullName>
    </recommendedName>
</protein>
<organism evidence="1 2">
    <name type="scientific">Candidatus Uhrbacteria bacterium GW2011_GWF2_39_13</name>
    <dbReference type="NCBI Taxonomy" id="1618995"/>
    <lineage>
        <taxon>Bacteria</taxon>
        <taxon>Candidatus Uhriibacteriota</taxon>
    </lineage>
</organism>
<evidence type="ECO:0000313" key="1">
    <source>
        <dbReference type="EMBL" id="KKR03863.1"/>
    </source>
</evidence>
<sequence>MLKVEKHDMLELEVLRHVEESPLLTNRRMADKLGVSVKLAHAILRGMVKRGLFHIKKHHSRRWDYFLTPKGLAEKVRLTREFLEFSMQFYQEARKASSQVCRDIAESGKRKIAFMGAGDLAEIAYLGVKEWNLELIEIYDDEKESFLGIPVKKLDRISTSSSDYIIVCLYDKSKPMAERYLPQNIRAMDNMRWIF</sequence>
<proteinExistence type="predicted"/>
<dbReference type="EMBL" id="LBWG01000017">
    <property type="protein sequence ID" value="KKR03863.1"/>
    <property type="molecule type" value="Genomic_DNA"/>
</dbReference>
<evidence type="ECO:0000313" key="2">
    <source>
        <dbReference type="Proteomes" id="UP000033935"/>
    </source>
</evidence>
<dbReference type="AlphaFoldDB" id="A0A0G0ML28"/>
<dbReference type="SUPFAM" id="SSF46785">
    <property type="entry name" value="Winged helix' DNA-binding domain"/>
    <property type="match status" value="1"/>
</dbReference>
<dbReference type="Gene3D" id="1.10.10.10">
    <property type="entry name" value="Winged helix-like DNA-binding domain superfamily/Winged helix DNA-binding domain"/>
    <property type="match status" value="1"/>
</dbReference>
<dbReference type="Proteomes" id="UP000033935">
    <property type="component" value="Unassembled WGS sequence"/>
</dbReference>
<reference evidence="1 2" key="1">
    <citation type="journal article" date="2015" name="Nature">
        <title>rRNA introns, odd ribosomes, and small enigmatic genomes across a large radiation of phyla.</title>
        <authorList>
            <person name="Brown C.T."/>
            <person name="Hug L.A."/>
            <person name="Thomas B.C."/>
            <person name="Sharon I."/>
            <person name="Castelle C.J."/>
            <person name="Singh A."/>
            <person name="Wilkins M.J."/>
            <person name="Williams K.H."/>
            <person name="Banfield J.F."/>
        </authorList>
    </citation>
    <scope>NUCLEOTIDE SEQUENCE [LARGE SCALE GENOMIC DNA]</scope>
</reference>
<evidence type="ECO:0008006" key="3">
    <source>
        <dbReference type="Google" id="ProtNLM"/>
    </source>
</evidence>
<accession>A0A0G0ML28</accession>